<accession>E3RHJ6</accession>
<dbReference type="HOGENOM" id="CLU_2062676_0_0_1"/>
<sequence length="126" mass="14747">MRLYENSMIDQYTVSSENTDLISRAARQYYFLLLAIEHHLGFLQDKLHPYLYGLDTSELQRRRLVVTGLYIIGCTLFLTQDLTIGEKADCQLDPNHKDFFEKVTQQPYDEWLEQLLTAVEIARTLA</sequence>
<dbReference type="KEGG" id="pte:PTT_07399"/>
<organism evidence="2">
    <name type="scientific">Pyrenophora teres f. teres (strain 0-1)</name>
    <name type="common">Barley net blotch fungus</name>
    <name type="synonym">Drechslera teres f. teres</name>
    <dbReference type="NCBI Taxonomy" id="861557"/>
    <lineage>
        <taxon>Eukaryota</taxon>
        <taxon>Fungi</taxon>
        <taxon>Dikarya</taxon>
        <taxon>Ascomycota</taxon>
        <taxon>Pezizomycotina</taxon>
        <taxon>Dothideomycetes</taxon>
        <taxon>Pleosporomycetidae</taxon>
        <taxon>Pleosporales</taxon>
        <taxon>Pleosporineae</taxon>
        <taxon>Pleosporaceae</taxon>
        <taxon>Pyrenophora</taxon>
    </lineage>
</organism>
<name>E3RHJ6_PYRTT</name>
<proteinExistence type="predicted"/>
<evidence type="ECO:0000313" key="2">
    <source>
        <dbReference type="Proteomes" id="UP000001067"/>
    </source>
</evidence>
<dbReference type="EMBL" id="GL533118">
    <property type="protein sequence ID" value="EFQ94803.1"/>
    <property type="molecule type" value="Genomic_DNA"/>
</dbReference>
<keyword evidence="2" id="KW-1185">Reference proteome</keyword>
<gene>
    <name evidence="1" type="ORF">PTT_07399</name>
</gene>
<dbReference type="Proteomes" id="UP000001067">
    <property type="component" value="Unassembled WGS sequence"/>
</dbReference>
<reference evidence="1 2" key="1">
    <citation type="journal article" date="2010" name="Genome Biol.">
        <title>A first genome assembly of the barley fungal pathogen Pyrenophora teres f. teres.</title>
        <authorList>
            <person name="Ellwood S.R."/>
            <person name="Liu Z."/>
            <person name="Syme R.A."/>
            <person name="Lai Z."/>
            <person name="Hane J.K."/>
            <person name="Keiper F."/>
            <person name="Moffat C.S."/>
            <person name="Oliver R.P."/>
            <person name="Friesen T.L."/>
        </authorList>
    </citation>
    <scope>NUCLEOTIDE SEQUENCE [LARGE SCALE GENOMIC DNA]</scope>
    <source>
        <strain evidence="1 2">0-1</strain>
    </source>
</reference>
<dbReference type="AlphaFoldDB" id="E3RHJ6"/>
<protein>
    <submittedName>
        <fullName evidence="1">Uncharacterized protein</fullName>
    </submittedName>
</protein>
<evidence type="ECO:0000313" key="1">
    <source>
        <dbReference type="EMBL" id="EFQ94803.1"/>
    </source>
</evidence>